<reference evidence="1 2" key="1">
    <citation type="journal article" date="2017" name="Int. J. Parasitol.">
        <title>The genome of the protozoan parasite Cystoisospora suis and a reverse vaccinology approach to identify vaccine candidates.</title>
        <authorList>
            <person name="Palmieri N."/>
            <person name="Shrestha A."/>
            <person name="Ruttkowski B."/>
            <person name="Beck T."/>
            <person name="Vogl C."/>
            <person name="Tomley F."/>
            <person name="Blake D.P."/>
            <person name="Joachim A."/>
        </authorList>
    </citation>
    <scope>NUCLEOTIDE SEQUENCE [LARGE SCALE GENOMIC DNA]</scope>
    <source>
        <strain evidence="1 2">Wien I</strain>
    </source>
</reference>
<evidence type="ECO:0000313" key="2">
    <source>
        <dbReference type="Proteomes" id="UP000221165"/>
    </source>
</evidence>
<accession>A0A2C6L2S8</accession>
<protein>
    <submittedName>
        <fullName evidence="1">Uncharacterized protein</fullName>
    </submittedName>
</protein>
<dbReference type="EMBL" id="MIGC01001237">
    <property type="protein sequence ID" value="PHJ23217.1"/>
    <property type="molecule type" value="Genomic_DNA"/>
</dbReference>
<gene>
    <name evidence="1" type="ORF">CSUI_002925</name>
</gene>
<organism evidence="1 2">
    <name type="scientific">Cystoisospora suis</name>
    <dbReference type="NCBI Taxonomy" id="483139"/>
    <lineage>
        <taxon>Eukaryota</taxon>
        <taxon>Sar</taxon>
        <taxon>Alveolata</taxon>
        <taxon>Apicomplexa</taxon>
        <taxon>Conoidasida</taxon>
        <taxon>Coccidia</taxon>
        <taxon>Eucoccidiorida</taxon>
        <taxon>Eimeriorina</taxon>
        <taxon>Sarcocystidae</taxon>
        <taxon>Cystoisospora</taxon>
    </lineage>
</organism>
<dbReference type="OrthoDB" id="328328at2759"/>
<evidence type="ECO:0000313" key="1">
    <source>
        <dbReference type="EMBL" id="PHJ23217.1"/>
    </source>
</evidence>
<dbReference type="VEuPathDB" id="ToxoDB:CSUI_002925"/>
<dbReference type="Proteomes" id="UP000221165">
    <property type="component" value="Unassembled WGS sequence"/>
</dbReference>
<keyword evidence="2" id="KW-1185">Reference proteome</keyword>
<dbReference type="RefSeq" id="XP_067924894.1">
    <property type="nucleotide sequence ID" value="XM_068063123.1"/>
</dbReference>
<dbReference type="GeneID" id="94426334"/>
<comment type="caution">
    <text evidence="1">The sequence shown here is derived from an EMBL/GenBank/DDBJ whole genome shotgun (WGS) entry which is preliminary data.</text>
</comment>
<dbReference type="AlphaFoldDB" id="A0A2C6L2S8"/>
<proteinExistence type="predicted"/>
<name>A0A2C6L2S8_9APIC</name>
<sequence length="123" mass="13798">MAQQASGSTTRQQLPCAAPQQYMTSSPVFWSYHYDAKPAARQEGTTGSPYPNFEEPNQGDMNALLAHAMYDSIKANYSYILQTQYNYGVDKDGNVWASQGYFPVQFAPERTRASQLGLKVWTL</sequence>